<proteinExistence type="predicted"/>
<comment type="caution">
    <text evidence="1">The sequence shown here is derived from an EMBL/GenBank/DDBJ whole genome shotgun (WGS) entry which is preliminary data.</text>
</comment>
<protein>
    <submittedName>
        <fullName evidence="1">Uncharacterized protein</fullName>
    </submittedName>
</protein>
<dbReference type="EMBL" id="JASBWR010000119">
    <property type="protein sequence ID" value="KAJ9093765.1"/>
    <property type="molecule type" value="Genomic_DNA"/>
</dbReference>
<sequence>MDIPDTTGIEQYPFRQASHSPSPKDGTQGRTRINMRRNPDIPLPSERDQILLLQDGQHPRHLVDNFYVGVARALHPALRGLPVGITQKSLLATVSYEARALGLGKLQNIREATDVVNALGGQVVALDQLASLQQPSSPRTPVLVLVSGEDLTPFRRASRAVSWIVNTLLGVGPAPHPPRLAPVSATLPPPAETRKKRKREGHDGRTERNRERHDDHTERNRERHDERNRERVTPDPSPSPETHIARPPSTGGCEKLGLDEVFIDITALVDAHLACPAITNERGETFFRLPTSAMNVLSLPNTLRQSSFDSPVECGFWYPQTLTGHPIPHAPPTTRPQRTLIVASHLCAFLRRVIWEKTSLTSSGGVAGSKMLAKLITSAKKPDGQSFWVDDDGDGSALETAEKQSSAVRPVLKSLQDYLDPLPLSALPGFGTHIISSLMAALPPPPSHLADSHKSKEITVHRIRTSIPLSIFTRLFPGPQATTLYNLLHGYDPSPVRPTPEYPLQLSVEDSYAATLTRPLRVILAQMLQLVKKLLDRLEEELIGSASERYSNGITFSDPPPPSSSSSITPTRPAWQRYPTQFRVTLRTFTDTHSQSAPMPAFIFDTGVPTRDRAERVMRTVGKRLCYALLPGKIETEAQSFKVYVDSPVRFSPTAIYRFSPPSSSRRRPTFDLSFIAALPPEMRKEVIEEYRIPQEDVQRIMAKQQEEIIEITDSDDESSSGSRALTESVPRLESQPCEGSVIRRVETMEDNSSEVAGDEDLCRLCGAQVFAFAAQAHARWHAQHE</sequence>
<evidence type="ECO:0000313" key="1">
    <source>
        <dbReference type="EMBL" id="KAJ9093765.1"/>
    </source>
</evidence>
<gene>
    <name evidence="1" type="ORF">QFC19_008204</name>
</gene>
<reference evidence="1" key="1">
    <citation type="submission" date="2023-04" db="EMBL/GenBank/DDBJ databases">
        <title>Draft Genome sequencing of Naganishia species isolated from polar environments using Oxford Nanopore Technology.</title>
        <authorList>
            <person name="Leo P."/>
            <person name="Venkateswaran K."/>
        </authorList>
    </citation>
    <scope>NUCLEOTIDE SEQUENCE</scope>
    <source>
        <strain evidence="1">MNA-CCFEE 5261</strain>
    </source>
</reference>
<organism evidence="1 2">
    <name type="scientific">Naganishia cerealis</name>
    <dbReference type="NCBI Taxonomy" id="610337"/>
    <lineage>
        <taxon>Eukaryota</taxon>
        <taxon>Fungi</taxon>
        <taxon>Dikarya</taxon>
        <taxon>Basidiomycota</taxon>
        <taxon>Agaricomycotina</taxon>
        <taxon>Tremellomycetes</taxon>
        <taxon>Filobasidiales</taxon>
        <taxon>Filobasidiaceae</taxon>
        <taxon>Naganishia</taxon>
    </lineage>
</organism>
<accession>A0ACC2V4E2</accession>
<evidence type="ECO:0000313" key="2">
    <source>
        <dbReference type="Proteomes" id="UP001241377"/>
    </source>
</evidence>
<keyword evidence="2" id="KW-1185">Reference proteome</keyword>
<dbReference type="Proteomes" id="UP001241377">
    <property type="component" value="Unassembled WGS sequence"/>
</dbReference>
<name>A0ACC2V4E2_9TREE</name>